<accession>A0A1F2P731</accession>
<comment type="caution">
    <text evidence="2">The sequence shown here is derived from an EMBL/GenBank/DDBJ whole genome shotgun (WGS) entry which is preliminary data.</text>
</comment>
<keyword evidence="1" id="KW-1133">Transmembrane helix</keyword>
<sequence length="66" mass="7240">MYKDGAEGFEMSSITTPCGFFPLVTATALILASFGLKNWALTEGVSIRDIRNKRAISLLFTPLPFL</sequence>
<name>A0A1F2P731_9EURY</name>
<evidence type="ECO:0000313" key="2">
    <source>
        <dbReference type="EMBL" id="OFV66406.1"/>
    </source>
</evidence>
<dbReference type="EMBL" id="LYOR01000002">
    <property type="protein sequence ID" value="OFV66406.1"/>
    <property type="molecule type" value="Genomic_DNA"/>
</dbReference>
<proteinExistence type="predicted"/>
<protein>
    <submittedName>
        <fullName evidence="2">Uncharacterized protein</fullName>
    </submittedName>
</protein>
<reference evidence="2" key="1">
    <citation type="submission" date="2016-05" db="EMBL/GenBank/DDBJ databases">
        <title>Microbial consortia oxidize butane by reversing methanogenesis.</title>
        <authorList>
            <person name="Laso-Perez R."/>
            <person name="Richter M."/>
            <person name="Wegener G."/>
            <person name="Musat F."/>
        </authorList>
    </citation>
    <scope>NUCLEOTIDE SEQUENCE [LARGE SCALE GENOMIC DNA]</scope>
    <source>
        <strain evidence="2">BOX1</strain>
    </source>
</reference>
<evidence type="ECO:0000313" key="3">
    <source>
        <dbReference type="Proteomes" id="UP000185779"/>
    </source>
</evidence>
<keyword evidence="1" id="KW-0472">Membrane</keyword>
<gene>
    <name evidence="2" type="ORF">SBU_000373</name>
</gene>
<dbReference type="AlphaFoldDB" id="A0A1F2P731"/>
<organism evidence="2 3">
    <name type="scientific">Candidatus Syntropharchaeum butanivorans</name>
    <dbReference type="NCBI Taxonomy" id="1839936"/>
    <lineage>
        <taxon>Archaea</taxon>
        <taxon>Methanobacteriati</taxon>
        <taxon>Methanobacteriota</taxon>
        <taxon>Stenosarchaea group</taxon>
        <taxon>Methanomicrobia</taxon>
        <taxon>Methanosarcinales</taxon>
        <taxon>ANME-2 cluster</taxon>
        <taxon>Candidatus Syntropharchaeum</taxon>
    </lineage>
</organism>
<keyword evidence="3" id="KW-1185">Reference proteome</keyword>
<feature type="transmembrane region" description="Helical" evidence="1">
    <location>
        <begin position="20"/>
        <end position="41"/>
    </location>
</feature>
<dbReference type="Proteomes" id="UP000185779">
    <property type="component" value="Unassembled WGS sequence"/>
</dbReference>
<evidence type="ECO:0000256" key="1">
    <source>
        <dbReference type="SAM" id="Phobius"/>
    </source>
</evidence>
<keyword evidence="1" id="KW-0812">Transmembrane</keyword>
<dbReference type="STRING" id="1839936.SBU_000373"/>